<evidence type="ECO:0000259" key="5">
    <source>
        <dbReference type="SMART" id="SM00210"/>
    </source>
</evidence>
<evidence type="ECO:0000313" key="7">
    <source>
        <dbReference type="Proteomes" id="UP001205998"/>
    </source>
</evidence>
<dbReference type="Pfam" id="PF02210">
    <property type="entry name" value="Laminin_G_2"/>
    <property type="match status" value="1"/>
</dbReference>
<feature type="compositionally biased region" description="Basic residues" evidence="3">
    <location>
        <begin position="268"/>
        <end position="300"/>
    </location>
</feature>
<feature type="region of interest" description="Disordered" evidence="3">
    <location>
        <begin position="238"/>
        <end position="304"/>
    </location>
</feature>
<dbReference type="Proteomes" id="UP001205998">
    <property type="component" value="Unassembled WGS sequence"/>
</dbReference>
<dbReference type="AlphaFoldDB" id="A0AAD5AQM9"/>
<feature type="compositionally biased region" description="Basic and acidic residues" evidence="3">
    <location>
        <begin position="443"/>
        <end position="458"/>
    </location>
</feature>
<gene>
    <name evidence="6" type="ORF">C0J50_19501</name>
</gene>
<keyword evidence="2" id="KW-0677">Repeat</keyword>
<dbReference type="SMART" id="SM00210">
    <property type="entry name" value="TSPN"/>
    <property type="match status" value="1"/>
</dbReference>
<dbReference type="PANTHER" id="PTHR24023:SF1109">
    <property type="entry name" value="COLLAGEN ALPHA-4(IV) CHAIN-LIKE"/>
    <property type="match status" value="1"/>
</dbReference>
<feature type="signal peptide" evidence="4">
    <location>
        <begin position="1"/>
        <end position="26"/>
    </location>
</feature>
<accession>A0AAD5AQM9</accession>
<evidence type="ECO:0000256" key="2">
    <source>
        <dbReference type="ARBA" id="ARBA00022737"/>
    </source>
</evidence>
<feature type="domain" description="Thrombospondin-like N-terminal" evidence="5">
    <location>
        <begin position="29"/>
        <end position="220"/>
    </location>
</feature>
<keyword evidence="1 4" id="KW-0732">Signal</keyword>
<dbReference type="EMBL" id="MU551639">
    <property type="protein sequence ID" value="KAI5620898.1"/>
    <property type="molecule type" value="Genomic_DNA"/>
</dbReference>
<dbReference type="GO" id="GO:0005615">
    <property type="term" value="C:extracellular space"/>
    <property type="evidence" value="ECO:0007669"/>
    <property type="project" value="TreeGrafter"/>
</dbReference>
<dbReference type="Gene3D" id="2.60.120.200">
    <property type="match status" value="1"/>
</dbReference>
<evidence type="ECO:0000256" key="1">
    <source>
        <dbReference type="ARBA" id="ARBA00022729"/>
    </source>
</evidence>
<comment type="caution">
    <text evidence="6">The sequence shown here is derived from an EMBL/GenBank/DDBJ whole genome shotgun (WGS) entry which is preliminary data.</text>
</comment>
<keyword evidence="6" id="KW-0176">Collagen</keyword>
<dbReference type="InterPro" id="IPR050149">
    <property type="entry name" value="Collagen_superfamily"/>
</dbReference>
<feature type="compositionally biased region" description="Basic and acidic residues" evidence="3">
    <location>
        <begin position="578"/>
        <end position="587"/>
    </location>
</feature>
<dbReference type="InterPro" id="IPR013320">
    <property type="entry name" value="ConA-like_dom_sf"/>
</dbReference>
<evidence type="ECO:0000256" key="4">
    <source>
        <dbReference type="SAM" id="SignalP"/>
    </source>
</evidence>
<sequence length="674" mass="73045">MNRGTGGQERVLLALLIILHTTTTHAGKLIDVLRVLELSDQMEGVSLEAGLCTDRVDKEELDIAFRIDKKIQLSAPSRQLFPDSAFPENFSLMTTVRAKKNAQFFLLSMYDEQGVQQLGLELGRSPVFLYEDHMGHPTPELYPTFKKINLADGKWHRIAYSVDGKTVTLYLDCKKVETLDLHRGDDPVVRTDGVTVFGTRLLDKDVFEGDIQQLLIVDDPYAAEYYCHDYIPDCDSPLPYRTQNYEPEETKPSNLDDMMQGDEPEPPKKKKDRKGKKNKKNKKKKDRSKKGGTKESRKKRKEAETIEEGFLEVSAHQLESLTRAVTPAGTELPVAASTPNVTTELMESIPEMPTHEPDSLPTTSPEQLTLSLTMLPQSTQSEVEEEKPIKMPEVELDTEDIYHDLTVSTVTVSTNISDYELFEYEDFKNSSESSEQYEEYEAYEDRYGPAEREREGTWDGRGLPGLPGVIGPPGPPGDPGDVVSLKGPPGSMGLTGRSGPMGPPGSSGPKGDSGDPGPPAGFEFLKNIACDNSQIDMTITMRVSPQGPSGADGGRGSPGETGAKGDRGFDGLPGLPGDKGHRGDRGKPGKQGPSGESGEKGSRGLVGPRGTIGLTGQPGVRGVDGIQGSKGNQGPSGEPGPPGQQGNPGVQRSQLIGVRSVADVSPVILADSRY</sequence>
<organism evidence="6 7">
    <name type="scientific">Silurus asotus</name>
    <name type="common">Amur catfish</name>
    <name type="synonym">Parasilurus asotus</name>
    <dbReference type="NCBI Taxonomy" id="30991"/>
    <lineage>
        <taxon>Eukaryota</taxon>
        <taxon>Metazoa</taxon>
        <taxon>Chordata</taxon>
        <taxon>Craniata</taxon>
        <taxon>Vertebrata</taxon>
        <taxon>Euteleostomi</taxon>
        <taxon>Actinopterygii</taxon>
        <taxon>Neopterygii</taxon>
        <taxon>Teleostei</taxon>
        <taxon>Ostariophysi</taxon>
        <taxon>Siluriformes</taxon>
        <taxon>Siluridae</taxon>
        <taxon>Silurus</taxon>
    </lineage>
</organism>
<dbReference type="SUPFAM" id="SSF49899">
    <property type="entry name" value="Concanavalin A-like lectins/glucanases"/>
    <property type="match status" value="1"/>
</dbReference>
<dbReference type="GO" id="GO:0030198">
    <property type="term" value="P:extracellular matrix organization"/>
    <property type="evidence" value="ECO:0007669"/>
    <property type="project" value="TreeGrafter"/>
</dbReference>
<keyword evidence="7" id="KW-1185">Reference proteome</keyword>
<dbReference type="InterPro" id="IPR001791">
    <property type="entry name" value="Laminin_G"/>
</dbReference>
<reference evidence="6" key="1">
    <citation type="submission" date="2018-07" db="EMBL/GenBank/DDBJ databases">
        <title>Comparative genomics of catfishes provides insights into carnivory and benthic adaptation.</title>
        <authorList>
            <person name="Zhang Y."/>
            <person name="Wang D."/>
            <person name="Peng Z."/>
            <person name="Zheng S."/>
            <person name="Shao F."/>
            <person name="Tao W."/>
        </authorList>
    </citation>
    <scope>NUCLEOTIDE SEQUENCE</scope>
    <source>
        <strain evidence="6">Chongqing</strain>
    </source>
</reference>
<dbReference type="GO" id="GO:0030020">
    <property type="term" value="F:extracellular matrix structural constituent conferring tensile strength"/>
    <property type="evidence" value="ECO:0007669"/>
    <property type="project" value="TreeGrafter"/>
</dbReference>
<name>A0AAD5AQM9_SILAS</name>
<feature type="compositionally biased region" description="Gly residues" evidence="3">
    <location>
        <begin position="550"/>
        <end position="559"/>
    </location>
</feature>
<dbReference type="GO" id="GO:0005581">
    <property type="term" value="C:collagen trimer"/>
    <property type="evidence" value="ECO:0007669"/>
    <property type="project" value="UniProtKB-KW"/>
</dbReference>
<dbReference type="PANTHER" id="PTHR24023">
    <property type="entry name" value="COLLAGEN ALPHA"/>
    <property type="match status" value="1"/>
</dbReference>
<evidence type="ECO:0000256" key="3">
    <source>
        <dbReference type="SAM" id="MobiDB-lite"/>
    </source>
</evidence>
<protein>
    <submittedName>
        <fullName evidence="6">Collagen alpha-3(V) chain</fullName>
    </submittedName>
</protein>
<feature type="region of interest" description="Disordered" evidence="3">
    <location>
        <begin position="427"/>
        <end position="524"/>
    </location>
</feature>
<dbReference type="InterPro" id="IPR048287">
    <property type="entry name" value="TSPN-like_N"/>
</dbReference>
<feature type="chain" id="PRO_5042070575" evidence="4">
    <location>
        <begin position="27"/>
        <end position="674"/>
    </location>
</feature>
<dbReference type="GO" id="GO:0031012">
    <property type="term" value="C:extracellular matrix"/>
    <property type="evidence" value="ECO:0007669"/>
    <property type="project" value="TreeGrafter"/>
</dbReference>
<evidence type="ECO:0000313" key="6">
    <source>
        <dbReference type="EMBL" id="KAI5620898.1"/>
    </source>
</evidence>
<feature type="region of interest" description="Disordered" evidence="3">
    <location>
        <begin position="542"/>
        <end position="658"/>
    </location>
</feature>
<proteinExistence type="predicted"/>
<dbReference type="InterPro" id="IPR008160">
    <property type="entry name" value="Collagen"/>
</dbReference>
<dbReference type="Pfam" id="PF01391">
    <property type="entry name" value="Collagen"/>
    <property type="match status" value="2"/>
</dbReference>
<dbReference type="FunFam" id="2.60.120.200:FF:000016">
    <property type="entry name" value="Collagen XI alpha 1 chain"/>
    <property type="match status" value="1"/>
</dbReference>